<dbReference type="PANTHER" id="PTHR47072">
    <property type="match status" value="1"/>
</dbReference>
<evidence type="ECO:0000313" key="3">
    <source>
        <dbReference type="EMBL" id="KAJ3721410.1"/>
    </source>
</evidence>
<feature type="region of interest" description="Disordered" evidence="1">
    <location>
        <begin position="180"/>
        <end position="236"/>
    </location>
</feature>
<dbReference type="AlphaFoldDB" id="A0AA38MRX3"/>
<dbReference type="PANTHER" id="PTHR47072:SF4">
    <property type="entry name" value="MYB_SANT-LIKE DOMAIN-CONTAINING PROTEIN"/>
    <property type="match status" value="1"/>
</dbReference>
<proteinExistence type="predicted"/>
<dbReference type="Pfam" id="PF12776">
    <property type="entry name" value="Myb_DNA-bind_3"/>
    <property type="match status" value="1"/>
</dbReference>
<gene>
    <name evidence="3" type="ORF">DFJ43DRAFT_1042305</name>
</gene>
<evidence type="ECO:0000313" key="4">
    <source>
        <dbReference type="Proteomes" id="UP001176059"/>
    </source>
</evidence>
<feature type="region of interest" description="Disordered" evidence="1">
    <location>
        <begin position="1"/>
        <end position="20"/>
    </location>
</feature>
<feature type="compositionally biased region" description="Polar residues" evidence="1">
    <location>
        <begin position="9"/>
        <end position="20"/>
    </location>
</feature>
<feature type="compositionally biased region" description="Polar residues" evidence="1">
    <location>
        <begin position="222"/>
        <end position="236"/>
    </location>
</feature>
<feature type="domain" description="Myb/SANT-like" evidence="2">
    <location>
        <begin position="43"/>
        <end position="139"/>
    </location>
</feature>
<reference evidence="3" key="1">
    <citation type="submission" date="2022-08" db="EMBL/GenBank/DDBJ databases">
        <authorList>
            <consortium name="DOE Joint Genome Institute"/>
            <person name="Min B."/>
            <person name="Sierra-Patev S."/>
            <person name="Naranjo-Ortiz M."/>
            <person name="Looney B."/>
            <person name="Konkel Z."/>
            <person name="Slot J.C."/>
            <person name="Sakamoto Y."/>
            <person name="Steenwyk J.L."/>
            <person name="Rokas A."/>
            <person name="Carro J."/>
            <person name="Camarero S."/>
            <person name="Ferreira P."/>
            <person name="Molpeceres G."/>
            <person name="Ruiz-duenas F.J."/>
            <person name="Serrano A."/>
            <person name="Henrissat B."/>
            <person name="Drula E."/>
            <person name="Hughes K.W."/>
            <person name="Mata J.L."/>
            <person name="Ishikawa N.K."/>
            <person name="Vargas-Isla R."/>
            <person name="Ushijima S."/>
            <person name="Smith C.A."/>
            <person name="Ahrendt S."/>
            <person name="Andreopoulos W."/>
            <person name="He G."/>
            <person name="LaButti K."/>
            <person name="Lipzen A."/>
            <person name="Ng V."/>
            <person name="Riley R."/>
            <person name="Sandor L."/>
            <person name="Barry K."/>
            <person name="Martinez A.T."/>
            <person name="Xiao Y."/>
            <person name="Gibbons J.G."/>
            <person name="Terashima K."/>
            <person name="Hibbett D.S."/>
            <person name="Grigoriev I.V."/>
        </authorList>
    </citation>
    <scope>NUCLEOTIDE SEQUENCE</scope>
    <source>
        <strain evidence="3">ET3784</strain>
    </source>
</reference>
<feature type="compositionally biased region" description="Pro residues" evidence="1">
    <location>
        <begin position="186"/>
        <end position="196"/>
    </location>
</feature>
<sequence length="346" mass="37765">MSEIPASADSAQGETPPSETAAALSQSVSANTVALASGNARYTDTDDMVLVDCVIKHRGTFQTDSGFRPALWPIVLKTLLNDGSNVGGPKTSKKVADYFGTFYQLKKSYINVKWLRNRSGFGWDEGLTKVTAMQEVWKALLDDPSNKKKYGKWQNKPFRIYDKMAELIDGIYATGVNAISGGDSAGPPPQPSPGPSPLSRSASAPTIQVVHDKDSDDDTEDTQSITVTPGTHLSANDMSKAPIYAGLAVKRSHTKIGRSTPQSRSVDSVAGAINRLSGTFENALNTPKRRRLAIKKFEEDGEMSDDESTRVYRLFQKDISIADTFVEIGSKQRRTNFLRSVLYDTE</sequence>
<reference evidence="3" key="2">
    <citation type="journal article" date="2023" name="Proc. Natl. Acad. Sci. U.S.A.">
        <title>A global phylogenomic analysis of the shiitake genus Lentinula.</title>
        <authorList>
            <person name="Sierra-Patev S."/>
            <person name="Min B."/>
            <person name="Naranjo-Ortiz M."/>
            <person name="Looney B."/>
            <person name="Konkel Z."/>
            <person name="Slot J.C."/>
            <person name="Sakamoto Y."/>
            <person name="Steenwyk J.L."/>
            <person name="Rokas A."/>
            <person name="Carro J."/>
            <person name="Camarero S."/>
            <person name="Ferreira P."/>
            <person name="Molpeceres G."/>
            <person name="Ruiz-Duenas F.J."/>
            <person name="Serrano A."/>
            <person name="Henrissat B."/>
            <person name="Drula E."/>
            <person name="Hughes K.W."/>
            <person name="Mata J.L."/>
            <person name="Ishikawa N.K."/>
            <person name="Vargas-Isla R."/>
            <person name="Ushijima S."/>
            <person name="Smith C.A."/>
            <person name="Donoghue J."/>
            <person name="Ahrendt S."/>
            <person name="Andreopoulos W."/>
            <person name="He G."/>
            <person name="LaButti K."/>
            <person name="Lipzen A."/>
            <person name="Ng V."/>
            <person name="Riley R."/>
            <person name="Sandor L."/>
            <person name="Barry K."/>
            <person name="Martinez A.T."/>
            <person name="Xiao Y."/>
            <person name="Gibbons J.G."/>
            <person name="Terashima K."/>
            <person name="Grigoriev I.V."/>
            <person name="Hibbett D."/>
        </authorList>
    </citation>
    <scope>NUCLEOTIDE SEQUENCE</scope>
    <source>
        <strain evidence="3">ET3784</strain>
    </source>
</reference>
<evidence type="ECO:0000256" key="1">
    <source>
        <dbReference type="SAM" id="MobiDB-lite"/>
    </source>
</evidence>
<protein>
    <recommendedName>
        <fullName evidence="2">Myb/SANT-like domain-containing protein</fullName>
    </recommendedName>
</protein>
<evidence type="ECO:0000259" key="2">
    <source>
        <dbReference type="Pfam" id="PF12776"/>
    </source>
</evidence>
<organism evidence="3 4">
    <name type="scientific">Lentinula guzmanii</name>
    <dbReference type="NCBI Taxonomy" id="2804957"/>
    <lineage>
        <taxon>Eukaryota</taxon>
        <taxon>Fungi</taxon>
        <taxon>Dikarya</taxon>
        <taxon>Basidiomycota</taxon>
        <taxon>Agaricomycotina</taxon>
        <taxon>Agaricomycetes</taxon>
        <taxon>Agaricomycetidae</taxon>
        <taxon>Agaricales</taxon>
        <taxon>Marasmiineae</taxon>
        <taxon>Omphalotaceae</taxon>
        <taxon>Lentinula</taxon>
    </lineage>
</organism>
<dbReference type="EMBL" id="JANVFO010000058">
    <property type="protein sequence ID" value="KAJ3721410.1"/>
    <property type="molecule type" value="Genomic_DNA"/>
</dbReference>
<name>A0AA38MRX3_9AGAR</name>
<accession>A0AA38MRX3</accession>
<dbReference type="Proteomes" id="UP001176059">
    <property type="component" value="Unassembled WGS sequence"/>
</dbReference>
<dbReference type="InterPro" id="IPR024752">
    <property type="entry name" value="Myb/SANT-like_dom"/>
</dbReference>
<comment type="caution">
    <text evidence="3">The sequence shown here is derived from an EMBL/GenBank/DDBJ whole genome shotgun (WGS) entry which is preliminary data.</text>
</comment>
<keyword evidence="4" id="KW-1185">Reference proteome</keyword>